<sequence>MTPTPPDRAEAQITEVVRTFFGAFTSGPDVEARLDGLREVLIPEALIVRTGGVPTTYGVDGFIEPRRELLTSGRVTDFREWEVDGTTQVYGDIAHHWCTYAKEWVEDGERVRGAGAKTIQLVRTEAGWRISAMAWDDER</sequence>
<dbReference type="RefSeq" id="WP_345718304.1">
    <property type="nucleotide sequence ID" value="NZ_BAABFP010000008.1"/>
</dbReference>
<dbReference type="Gene3D" id="3.10.450.50">
    <property type="match status" value="1"/>
</dbReference>
<dbReference type="EMBL" id="JBHSRD010000003">
    <property type="protein sequence ID" value="MFC6006832.1"/>
    <property type="molecule type" value="Genomic_DNA"/>
</dbReference>
<gene>
    <name evidence="1" type="ORF">ACFQDO_06775</name>
</gene>
<comment type="caution">
    <text evidence="1">The sequence shown here is derived from an EMBL/GenBank/DDBJ whole genome shotgun (WGS) entry which is preliminary data.</text>
</comment>
<organism evidence="1 2">
    <name type="scientific">Angustibacter luteus</name>
    <dbReference type="NCBI Taxonomy" id="658456"/>
    <lineage>
        <taxon>Bacteria</taxon>
        <taxon>Bacillati</taxon>
        <taxon>Actinomycetota</taxon>
        <taxon>Actinomycetes</taxon>
        <taxon>Kineosporiales</taxon>
        <taxon>Kineosporiaceae</taxon>
    </lineage>
</organism>
<name>A0ABW1JD48_9ACTN</name>
<dbReference type="InterPro" id="IPR032710">
    <property type="entry name" value="NTF2-like_dom_sf"/>
</dbReference>
<evidence type="ECO:0000313" key="2">
    <source>
        <dbReference type="Proteomes" id="UP001596189"/>
    </source>
</evidence>
<protein>
    <submittedName>
        <fullName evidence="1">DUF4440 domain-containing protein</fullName>
    </submittedName>
</protein>
<dbReference type="Proteomes" id="UP001596189">
    <property type="component" value="Unassembled WGS sequence"/>
</dbReference>
<proteinExistence type="predicted"/>
<reference evidence="2" key="1">
    <citation type="journal article" date="2019" name="Int. J. Syst. Evol. Microbiol.">
        <title>The Global Catalogue of Microorganisms (GCM) 10K type strain sequencing project: providing services to taxonomists for standard genome sequencing and annotation.</title>
        <authorList>
            <consortium name="The Broad Institute Genomics Platform"/>
            <consortium name="The Broad Institute Genome Sequencing Center for Infectious Disease"/>
            <person name="Wu L."/>
            <person name="Ma J."/>
        </authorList>
    </citation>
    <scope>NUCLEOTIDE SEQUENCE [LARGE SCALE GENOMIC DNA]</scope>
    <source>
        <strain evidence="2">KACC 14249</strain>
    </source>
</reference>
<dbReference type="SUPFAM" id="SSF54427">
    <property type="entry name" value="NTF2-like"/>
    <property type="match status" value="1"/>
</dbReference>
<evidence type="ECO:0000313" key="1">
    <source>
        <dbReference type="EMBL" id="MFC6006832.1"/>
    </source>
</evidence>
<keyword evidence="2" id="KW-1185">Reference proteome</keyword>
<accession>A0ABW1JD48</accession>